<dbReference type="EMBL" id="QKRA01000001">
    <property type="protein sequence ID" value="RDL45508.1"/>
    <property type="molecule type" value="Genomic_DNA"/>
</dbReference>
<keyword evidence="19" id="KW-1185">Reference proteome</keyword>
<comment type="caution">
    <text evidence="18">The sequence shown here is derived from an EMBL/GenBank/DDBJ whole genome shotgun (WGS) entry which is preliminary data.</text>
</comment>
<evidence type="ECO:0000256" key="10">
    <source>
        <dbReference type="ARBA" id="ARBA00023235"/>
    </source>
</evidence>
<dbReference type="PANTHER" id="PTHR11070">
    <property type="entry name" value="UVRD / RECB / PCRA DNA HELICASE FAMILY MEMBER"/>
    <property type="match status" value="1"/>
</dbReference>
<dbReference type="Gene3D" id="3.40.50.300">
    <property type="entry name" value="P-loop containing nucleotide triphosphate hydrolases"/>
    <property type="match status" value="4"/>
</dbReference>
<dbReference type="GO" id="GO:0005524">
    <property type="term" value="F:ATP binding"/>
    <property type="evidence" value="ECO:0007669"/>
    <property type="project" value="UniProtKB-UniRule"/>
</dbReference>
<dbReference type="InterPro" id="IPR027417">
    <property type="entry name" value="P-loop_NTPase"/>
</dbReference>
<dbReference type="PROSITE" id="PS51217">
    <property type="entry name" value="UVRD_HELICASE_CTER"/>
    <property type="match status" value="1"/>
</dbReference>
<evidence type="ECO:0000256" key="8">
    <source>
        <dbReference type="ARBA" id="ARBA00023125"/>
    </source>
</evidence>
<dbReference type="OrthoDB" id="9810135at2"/>
<evidence type="ECO:0000256" key="12">
    <source>
        <dbReference type="ARBA" id="ARBA00034808"/>
    </source>
</evidence>
<keyword evidence="8" id="KW-0238">DNA-binding</keyword>
<accession>A0A370UCL5</accession>
<evidence type="ECO:0000256" key="4">
    <source>
        <dbReference type="ARBA" id="ARBA00022801"/>
    </source>
</evidence>
<dbReference type="Gene3D" id="3.90.320.10">
    <property type="match status" value="1"/>
</dbReference>
<dbReference type="PROSITE" id="PS51198">
    <property type="entry name" value="UVRD_HELICASE_ATP_BIND"/>
    <property type="match status" value="1"/>
</dbReference>
<keyword evidence="6" id="KW-0269">Exonuclease</keyword>
<keyword evidence="9" id="KW-0234">DNA repair</keyword>
<protein>
    <recommendedName>
        <fullName evidence="12">DNA 3'-5' helicase</fullName>
        <ecNumber evidence="12">5.6.2.4</ecNumber>
    </recommendedName>
    <alternativeName>
        <fullName evidence="13">DNA 3'-5' helicase II</fullName>
    </alternativeName>
</protein>
<evidence type="ECO:0000256" key="9">
    <source>
        <dbReference type="ARBA" id="ARBA00023204"/>
    </source>
</evidence>
<keyword evidence="1" id="KW-0540">Nuclease</keyword>
<feature type="domain" description="UvrD-like helicase C-terminal" evidence="17">
    <location>
        <begin position="393"/>
        <end position="684"/>
    </location>
</feature>
<dbReference type="Pfam" id="PF12705">
    <property type="entry name" value="PDDEXK_1"/>
    <property type="match status" value="1"/>
</dbReference>
<dbReference type="InterPro" id="IPR038726">
    <property type="entry name" value="PDDEXK_AddAB-type"/>
</dbReference>
<dbReference type="SUPFAM" id="SSF52540">
    <property type="entry name" value="P-loop containing nucleoside triphosphate hydrolases"/>
    <property type="match status" value="1"/>
</dbReference>
<evidence type="ECO:0000256" key="15">
    <source>
        <dbReference type="PROSITE-ProRule" id="PRU00560"/>
    </source>
</evidence>
<dbReference type="GO" id="GO:0000725">
    <property type="term" value="P:recombinational repair"/>
    <property type="evidence" value="ECO:0007669"/>
    <property type="project" value="TreeGrafter"/>
</dbReference>
<evidence type="ECO:0000313" key="19">
    <source>
        <dbReference type="Proteomes" id="UP000254326"/>
    </source>
</evidence>
<dbReference type="InterPro" id="IPR011604">
    <property type="entry name" value="PDDEXK-like_dom_sf"/>
</dbReference>
<dbReference type="SUPFAM" id="SSF52980">
    <property type="entry name" value="Restriction endonuclease-like"/>
    <property type="match status" value="1"/>
</dbReference>
<keyword evidence="5 15" id="KW-0347">Helicase</keyword>
<dbReference type="Pfam" id="PF00580">
    <property type="entry name" value="UvrD-helicase"/>
    <property type="match status" value="1"/>
</dbReference>
<dbReference type="RefSeq" id="WP_115466098.1">
    <property type="nucleotide sequence ID" value="NZ_QKRA01000001.1"/>
</dbReference>
<gene>
    <name evidence="18" type="ORF">DN730_00185</name>
</gene>
<dbReference type="InterPro" id="IPR011335">
    <property type="entry name" value="Restrct_endonuc-II-like"/>
</dbReference>
<dbReference type="Proteomes" id="UP000254326">
    <property type="component" value="Unassembled WGS sequence"/>
</dbReference>
<evidence type="ECO:0000256" key="3">
    <source>
        <dbReference type="ARBA" id="ARBA00022763"/>
    </source>
</evidence>
<evidence type="ECO:0000256" key="5">
    <source>
        <dbReference type="ARBA" id="ARBA00022806"/>
    </source>
</evidence>
<proteinExistence type="predicted"/>
<keyword evidence="4 15" id="KW-0378">Hydrolase</keyword>
<dbReference type="Pfam" id="PF13361">
    <property type="entry name" value="UvrD_C"/>
    <property type="match status" value="1"/>
</dbReference>
<evidence type="ECO:0000259" key="16">
    <source>
        <dbReference type="PROSITE" id="PS51198"/>
    </source>
</evidence>
<dbReference type="InterPro" id="IPR014016">
    <property type="entry name" value="UvrD-like_ATP-bd"/>
</dbReference>
<dbReference type="GO" id="GO:0003677">
    <property type="term" value="F:DNA binding"/>
    <property type="evidence" value="ECO:0007669"/>
    <property type="project" value="UniProtKB-KW"/>
</dbReference>
<dbReference type="InterPro" id="IPR000212">
    <property type="entry name" value="DNA_helicase_UvrD/REP"/>
</dbReference>
<evidence type="ECO:0000256" key="7">
    <source>
        <dbReference type="ARBA" id="ARBA00022840"/>
    </source>
</evidence>
<evidence type="ECO:0000313" key="18">
    <source>
        <dbReference type="EMBL" id="RDL45508.1"/>
    </source>
</evidence>
<sequence length="1039" mass="114529">MSLHYTQASAGSGKTHSIENDVADKLEHDDLLPSEIIAVTFTKDAAEELKGRISQTLIGRGKLELATGVMTARIGTVHSVFGQLLSDFAFELGLSPEQRVIDDQDKKQVLAEALESSLSLTEIKSLNQLSFRLSVQDWRDDVLKIIEMMRTNAMPASEANTFAQTSIATLKCHLPNASPRVTEAEFIQTLEDAVQQADQVVKPTSGLLGAVDACQQILRQQVLTWQNWVKVSKLKPTKMGDPIFAQAMSIGLEVLKCQAFQQELSEFITLVFHAAEKAMDAFADIKNSRGLIDFVDQENLALFAIDHPVVQQRLKEEVRYLIIDEFQDTSPLQLALFSKVSELVEDVLMVGDAKQAIYGFRGSDPKLTLDVLDYVQQGGGQTNTLSNSYRSRAGLVELTNELFTAPFSHLLKSDQVKLTPNNSYSLASAELEWWTLTYEGRKSNERTLSALAEGVRSHIEAGVEVWDKKLKRPRQAKWRDLAVLCRNNVEASQLAGYCARIGIPVSLERAGLVETPEISLALACLRRLIDPSDSLASAEILTLNTGDGPEKWLQDRLAAVSAAKSWQWNNTAHPALERLASARENVGLFSIKEALNTALLAGDVAKTVCQWNEGAKLTEHRLANLAQLSNLVSDYESHCSAQFLAATPTGFILWLKNKEQCFDDKQAPNPGDAITIATYHKSKGLEWPIVICHSLDSPLKVSLFGSRITSQALPFDWQQPLRGRSLCYWPNPFPEQRGNDVLAAQLSQSLEWKNAEQQALNEAIQLLYVGITRARDQLILTAIGKEDAVGNWLQLLNSSALPPAKGLLTLSSGATLNVEKQTLVKPDVPSASTNTRARHWLAPQLQLTEIAAVDYFQPASKIPPHAQSVCTVLHDFGTRIPINGKPNMDQLGSVLHHCLALVLAKPDLDVEILNELVKAEVPGVVQGDHIFKQGLALFDWVKTRYPNAVLHTEMPIMLMLSDGGLRQGAIDLVVETDEGWIVIDHKSNPQPKSKWLDIAQEHSGQLKAYWDALEVLSNKPVISSLVHFSVSGGLVEVTA</sequence>
<comment type="catalytic activity">
    <reaction evidence="14">
        <text>ATP + H2O = ADP + phosphate + H(+)</text>
        <dbReference type="Rhea" id="RHEA:13065"/>
        <dbReference type="ChEBI" id="CHEBI:15377"/>
        <dbReference type="ChEBI" id="CHEBI:15378"/>
        <dbReference type="ChEBI" id="CHEBI:30616"/>
        <dbReference type="ChEBI" id="CHEBI:43474"/>
        <dbReference type="ChEBI" id="CHEBI:456216"/>
        <dbReference type="EC" id="5.6.2.4"/>
    </reaction>
</comment>
<evidence type="ECO:0000256" key="6">
    <source>
        <dbReference type="ARBA" id="ARBA00022839"/>
    </source>
</evidence>
<evidence type="ECO:0000256" key="13">
    <source>
        <dbReference type="ARBA" id="ARBA00034923"/>
    </source>
</evidence>
<evidence type="ECO:0000256" key="2">
    <source>
        <dbReference type="ARBA" id="ARBA00022741"/>
    </source>
</evidence>
<dbReference type="GO" id="GO:0043138">
    <property type="term" value="F:3'-5' DNA helicase activity"/>
    <property type="evidence" value="ECO:0007669"/>
    <property type="project" value="UniProtKB-EC"/>
</dbReference>
<feature type="binding site" evidence="15">
    <location>
        <begin position="8"/>
        <end position="15"/>
    </location>
    <ligand>
        <name>ATP</name>
        <dbReference type="ChEBI" id="CHEBI:30616"/>
    </ligand>
</feature>
<evidence type="ECO:0000256" key="11">
    <source>
        <dbReference type="ARBA" id="ARBA00034617"/>
    </source>
</evidence>
<dbReference type="PANTHER" id="PTHR11070:SF2">
    <property type="entry name" value="ATP-DEPENDENT DNA HELICASE SRS2"/>
    <property type="match status" value="1"/>
</dbReference>
<dbReference type="InterPro" id="IPR014017">
    <property type="entry name" value="DNA_helicase_UvrD-like_C"/>
</dbReference>
<organism evidence="18 19">
    <name type="scientific">Marinomonas piezotolerans</name>
    <dbReference type="NCBI Taxonomy" id="2213058"/>
    <lineage>
        <taxon>Bacteria</taxon>
        <taxon>Pseudomonadati</taxon>
        <taxon>Pseudomonadota</taxon>
        <taxon>Gammaproteobacteria</taxon>
        <taxon>Oceanospirillales</taxon>
        <taxon>Oceanospirillaceae</taxon>
        <taxon>Marinomonas</taxon>
    </lineage>
</organism>
<keyword evidence="3" id="KW-0227">DNA damage</keyword>
<name>A0A370UCL5_9GAMM</name>
<evidence type="ECO:0000256" key="14">
    <source>
        <dbReference type="ARBA" id="ARBA00048988"/>
    </source>
</evidence>
<keyword evidence="10" id="KW-0413">Isomerase</keyword>
<dbReference type="GO" id="GO:0004527">
    <property type="term" value="F:exonuclease activity"/>
    <property type="evidence" value="ECO:0007669"/>
    <property type="project" value="UniProtKB-KW"/>
</dbReference>
<keyword evidence="7 15" id="KW-0067">ATP-binding</keyword>
<evidence type="ECO:0000256" key="1">
    <source>
        <dbReference type="ARBA" id="ARBA00022722"/>
    </source>
</evidence>
<reference evidence="18 19" key="1">
    <citation type="submission" date="2018-06" db="EMBL/GenBank/DDBJ databases">
        <title>Marinomonas sp. YLB-05 draft genome sequence.</title>
        <authorList>
            <person name="Yu L."/>
            <person name="Tang X."/>
        </authorList>
    </citation>
    <scope>NUCLEOTIDE SEQUENCE [LARGE SCALE GENOMIC DNA]</scope>
    <source>
        <strain evidence="18 19">YLB-05</strain>
    </source>
</reference>
<comment type="catalytic activity">
    <reaction evidence="11">
        <text>Couples ATP hydrolysis with the unwinding of duplex DNA by translocating in the 3'-5' direction.</text>
        <dbReference type="EC" id="5.6.2.4"/>
    </reaction>
</comment>
<feature type="domain" description="UvrD-like helicase ATP-binding" evidence="16">
    <location>
        <begin position="1"/>
        <end position="392"/>
    </location>
</feature>
<keyword evidence="2 15" id="KW-0547">Nucleotide-binding</keyword>
<dbReference type="EC" id="5.6.2.4" evidence="12"/>
<dbReference type="AlphaFoldDB" id="A0A370UCL5"/>
<evidence type="ECO:0000259" key="17">
    <source>
        <dbReference type="PROSITE" id="PS51217"/>
    </source>
</evidence>